<reference evidence="2" key="1">
    <citation type="journal article" date="2020" name="mSystems">
        <title>Genome- and Community-Level Interaction Insights into Carbon Utilization and Element Cycling Functions of Hydrothermarchaeota in Hydrothermal Sediment.</title>
        <authorList>
            <person name="Zhou Z."/>
            <person name="Liu Y."/>
            <person name="Xu W."/>
            <person name="Pan J."/>
            <person name="Luo Z.H."/>
            <person name="Li M."/>
        </authorList>
    </citation>
    <scope>NUCLEOTIDE SEQUENCE [LARGE SCALE GENOMIC DNA]</scope>
    <source>
        <strain evidence="2">HyVt-485</strain>
    </source>
</reference>
<gene>
    <name evidence="2" type="ORF">ENJ42_08020</name>
</gene>
<dbReference type="EMBL" id="DRMJ01000419">
    <property type="protein sequence ID" value="HHL43547.1"/>
    <property type="molecule type" value="Genomic_DNA"/>
</dbReference>
<proteinExistence type="predicted"/>
<dbReference type="Proteomes" id="UP000885830">
    <property type="component" value="Unassembled WGS sequence"/>
</dbReference>
<keyword evidence="1" id="KW-1133">Transmembrane helix</keyword>
<sequence>MKNILDGKGTRATAGGVFSFKTVIILIVLGAFSFSAYFVLAGFASDLRSTNNGGEHALSKSAIGFAGLVHILKENGQSVSITREPAYRRADKRKLKIITVPVGFFPVALDEIEFKQPTLIVLPKWQTRPMPGHKGWVRKLNAPNKPIVPVGRISQKLTPITGEIEITRSNKDSERVHIQPANRDTDSAEYQIFNFENLQTIDGKNLLPIYITDQGPVLAQVKDSQTFILSDPDFMNTHSITKSTIAAFADNIVNRIQEKTGTRDVVFDLSLHGFTGSQNLIKLALTAPFLGATLALLA</sequence>
<dbReference type="AlphaFoldDB" id="A0A7C5R7S6"/>
<accession>A0A7C5R7S6</accession>
<keyword evidence="1" id="KW-0812">Transmembrane</keyword>
<evidence type="ECO:0008006" key="3">
    <source>
        <dbReference type="Google" id="ProtNLM"/>
    </source>
</evidence>
<protein>
    <recommendedName>
        <fullName evidence="3">DUF4350 domain-containing protein</fullName>
    </recommendedName>
</protein>
<feature type="transmembrane region" description="Helical" evidence="1">
    <location>
        <begin position="20"/>
        <end position="40"/>
    </location>
</feature>
<evidence type="ECO:0000256" key="1">
    <source>
        <dbReference type="SAM" id="Phobius"/>
    </source>
</evidence>
<name>A0A7C5R7S6_9PROT</name>
<feature type="non-terminal residue" evidence="2">
    <location>
        <position position="298"/>
    </location>
</feature>
<evidence type="ECO:0000313" key="2">
    <source>
        <dbReference type="EMBL" id="HHL43547.1"/>
    </source>
</evidence>
<comment type="caution">
    <text evidence="2">The sequence shown here is derived from an EMBL/GenBank/DDBJ whole genome shotgun (WGS) entry which is preliminary data.</text>
</comment>
<organism evidence="2">
    <name type="scientific">Hellea balneolensis</name>
    <dbReference type="NCBI Taxonomy" id="287478"/>
    <lineage>
        <taxon>Bacteria</taxon>
        <taxon>Pseudomonadati</taxon>
        <taxon>Pseudomonadota</taxon>
        <taxon>Alphaproteobacteria</taxon>
        <taxon>Maricaulales</taxon>
        <taxon>Robiginitomaculaceae</taxon>
        <taxon>Hellea</taxon>
    </lineage>
</organism>
<keyword evidence="1" id="KW-0472">Membrane</keyword>